<keyword evidence="3" id="KW-1185">Reference proteome</keyword>
<dbReference type="AlphaFoldDB" id="A0A0D1LAZ6"/>
<evidence type="ECO:0000313" key="2">
    <source>
        <dbReference type="EMBL" id="KIU17975.1"/>
    </source>
</evidence>
<name>A0A0D1LAZ6_9MYCO</name>
<gene>
    <name evidence="2" type="ORF">TL10_04740</name>
</gene>
<dbReference type="EMBL" id="JXST01000005">
    <property type="protein sequence ID" value="KIU17975.1"/>
    <property type="molecule type" value="Genomic_DNA"/>
</dbReference>
<accession>A0A0D1LAZ6</accession>
<comment type="caution">
    <text evidence="2">The sequence shown here is derived from an EMBL/GenBank/DDBJ whole genome shotgun (WGS) entry which is preliminary data.</text>
</comment>
<evidence type="ECO:0000313" key="3">
    <source>
        <dbReference type="Proteomes" id="UP000032221"/>
    </source>
</evidence>
<dbReference type="STRING" id="280871.TL10_04740"/>
<reference evidence="2 3" key="1">
    <citation type="submission" date="2015-01" db="EMBL/GenBank/DDBJ databases">
        <title>Genome sequence of Mycobacterium llatzerense and Mycobacterium immunogenum recovered from brain abscess.</title>
        <authorList>
            <person name="Greninger A.L."/>
            <person name="Langelier C."/>
            <person name="Cunningham G."/>
            <person name="Chiu C.Y."/>
            <person name="Miller S."/>
        </authorList>
    </citation>
    <scope>NUCLEOTIDE SEQUENCE [LARGE SCALE GENOMIC DNA]</scope>
    <source>
        <strain evidence="2 3">CLUC14</strain>
    </source>
</reference>
<feature type="transmembrane region" description="Helical" evidence="1">
    <location>
        <begin position="121"/>
        <end position="139"/>
    </location>
</feature>
<protein>
    <submittedName>
        <fullName evidence="2">Uncharacterized protein</fullName>
    </submittedName>
</protein>
<evidence type="ECO:0000256" key="1">
    <source>
        <dbReference type="SAM" id="Phobius"/>
    </source>
</evidence>
<dbReference type="RefSeq" id="WP_043984721.1">
    <property type="nucleotide sequence ID" value="NZ_BAAARC010000020.1"/>
</dbReference>
<keyword evidence="1" id="KW-0812">Transmembrane</keyword>
<sequence length="140" mass="14426">MASTTSRRGIVVVRLTFWVTFGVIVGLLPIIIVSIQTGMSHEFSIVDVLGKGELFVAGAVIAGGAIGELISAGISRDYSGTQTGFKVLAVFIGFFNLLALLANSIGYTVHSDPSTITGTSIAFFLAAIVPSGVTMAMVAA</sequence>
<dbReference type="PATRIC" id="fig|280871.6.peg.969"/>
<keyword evidence="1" id="KW-1133">Transmembrane helix</keyword>
<feature type="transmembrane region" description="Helical" evidence="1">
    <location>
        <begin position="12"/>
        <end position="35"/>
    </location>
</feature>
<organism evidence="2 3">
    <name type="scientific">Mycolicibacterium llatzerense</name>
    <dbReference type="NCBI Taxonomy" id="280871"/>
    <lineage>
        <taxon>Bacteria</taxon>
        <taxon>Bacillati</taxon>
        <taxon>Actinomycetota</taxon>
        <taxon>Actinomycetes</taxon>
        <taxon>Mycobacteriales</taxon>
        <taxon>Mycobacteriaceae</taxon>
        <taxon>Mycolicibacterium</taxon>
    </lineage>
</organism>
<dbReference type="Proteomes" id="UP000032221">
    <property type="component" value="Unassembled WGS sequence"/>
</dbReference>
<keyword evidence="1" id="KW-0472">Membrane</keyword>
<proteinExistence type="predicted"/>
<feature type="transmembrane region" description="Helical" evidence="1">
    <location>
        <begin position="87"/>
        <end position="109"/>
    </location>
</feature>
<feature type="transmembrane region" description="Helical" evidence="1">
    <location>
        <begin position="55"/>
        <end position="75"/>
    </location>
</feature>